<evidence type="ECO:0000313" key="2">
    <source>
        <dbReference type="EMBL" id="QIT48624.1"/>
    </source>
</evidence>
<feature type="region of interest" description="Disordered" evidence="1">
    <location>
        <begin position="71"/>
        <end position="101"/>
    </location>
</feature>
<dbReference type="EMBL" id="CP050692">
    <property type="protein sequence ID" value="QIT48624.1"/>
    <property type="molecule type" value="Genomic_DNA"/>
</dbReference>
<gene>
    <name evidence="2" type="ORF">HCX60_38200</name>
</gene>
<dbReference type="RefSeq" id="WP_143648553.1">
    <property type="nucleotide sequence ID" value="NZ_CM007717.1"/>
</dbReference>
<protein>
    <submittedName>
        <fullName evidence="2">Uncharacterized protein</fullName>
    </submittedName>
</protein>
<dbReference type="AlphaFoldDB" id="A0AAE6YH21"/>
<accession>A0AAE6YH21</accession>
<evidence type="ECO:0000256" key="1">
    <source>
        <dbReference type="SAM" id="MobiDB-lite"/>
    </source>
</evidence>
<reference evidence="2 3" key="1">
    <citation type="submission" date="2020-03" db="EMBL/GenBank/DDBJ databases">
        <title>Is there a link between lipid content and antibiotic production in Streptomyces?</title>
        <authorList>
            <person name="David M."/>
            <person name="Lejeune C."/>
            <person name="Abreu S."/>
            <person name="Thibessard A."/>
            <person name="Leblond P."/>
            <person name="Chaminade P."/>
            <person name="Virolle M.-J."/>
        </authorList>
    </citation>
    <scope>NUCLEOTIDE SEQUENCE [LARGE SCALE GENOMIC DNA]</scope>
    <source>
        <strain evidence="2 3">DSM 41481</strain>
    </source>
</reference>
<proteinExistence type="predicted"/>
<organism evidence="2 3">
    <name type="scientific">Streptomyces antibioticus</name>
    <dbReference type="NCBI Taxonomy" id="1890"/>
    <lineage>
        <taxon>Bacteria</taxon>
        <taxon>Bacillati</taxon>
        <taxon>Actinomycetota</taxon>
        <taxon>Actinomycetes</taxon>
        <taxon>Kitasatosporales</taxon>
        <taxon>Streptomycetaceae</taxon>
        <taxon>Streptomyces</taxon>
    </lineage>
</organism>
<name>A0AAE6YH21_STRAT</name>
<sequence length="101" mass="10510">MYSENCADAMFQPNAVSHSRFAAGWPVGDADETAGLFRRVPEVAQRGGWPRLMTAADLGALSGGPLHGCGNPGGLAVAAEEPEEEPEVARQPPGHTEQPGT</sequence>
<evidence type="ECO:0000313" key="3">
    <source>
        <dbReference type="Proteomes" id="UP000502504"/>
    </source>
</evidence>
<dbReference type="Proteomes" id="UP000502504">
    <property type="component" value="Chromosome"/>
</dbReference>